<accession>A0A8S1VCU1</accession>
<protein>
    <submittedName>
        <fullName evidence="2">Uncharacterized protein</fullName>
    </submittedName>
</protein>
<sequence>MSQGHLIIMIKPLNQNLNIEMDPDTQVKELFEYIQNEFKIASDIRNWTCYSEQKRIYLDHQGCIGKVQNEKLTINTQPNEQLQQITPDSNLIKASSQLQYTQNQQAFPAQVQQQQIQIQPLNQSSQQIQNKLQSGNQPQQQNYNQAQLQNSSQVQNQSQTVNINFIITDGNIKRQFQSIFNSNDKLENLADAVLAYLGVTKEIASCDLIIFDQNYNHPTKREKTLHQLSIKSEVTVDARLRWIGGSQY</sequence>
<dbReference type="EMBL" id="CAJJDO010000062">
    <property type="protein sequence ID" value="CAD8175020.1"/>
    <property type="molecule type" value="Genomic_DNA"/>
</dbReference>
<organism evidence="2 3">
    <name type="scientific">Paramecium pentaurelia</name>
    <dbReference type="NCBI Taxonomy" id="43138"/>
    <lineage>
        <taxon>Eukaryota</taxon>
        <taxon>Sar</taxon>
        <taxon>Alveolata</taxon>
        <taxon>Ciliophora</taxon>
        <taxon>Intramacronucleata</taxon>
        <taxon>Oligohymenophorea</taxon>
        <taxon>Peniculida</taxon>
        <taxon>Parameciidae</taxon>
        <taxon>Paramecium</taxon>
    </lineage>
</organism>
<comment type="caution">
    <text evidence="2">The sequence shown here is derived from an EMBL/GenBank/DDBJ whole genome shotgun (WGS) entry which is preliminary data.</text>
</comment>
<dbReference type="Proteomes" id="UP000689195">
    <property type="component" value="Unassembled WGS sequence"/>
</dbReference>
<feature type="region of interest" description="Disordered" evidence="1">
    <location>
        <begin position="127"/>
        <end position="151"/>
    </location>
</feature>
<evidence type="ECO:0000313" key="2">
    <source>
        <dbReference type="EMBL" id="CAD8175020.1"/>
    </source>
</evidence>
<evidence type="ECO:0000256" key="1">
    <source>
        <dbReference type="SAM" id="MobiDB-lite"/>
    </source>
</evidence>
<dbReference type="AlphaFoldDB" id="A0A8S1VCU1"/>
<reference evidence="2" key="1">
    <citation type="submission" date="2021-01" db="EMBL/GenBank/DDBJ databases">
        <authorList>
            <consortium name="Genoscope - CEA"/>
            <person name="William W."/>
        </authorList>
    </citation>
    <scope>NUCLEOTIDE SEQUENCE</scope>
</reference>
<gene>
    <name evidence="2" type="ORF">PPENT_87.1.T0620115</name>
</gene>
<proteinExistence type="predicted"/>
<name>A0A8S1VCU1_9CILI</name>
<keyword evidence="3" id="KW-1185">Reference proteome</keyword>
<evidence type="ECO:0000313" key="3">
    <source>
        <dbReference type="Proteomes" id="UP000689195"/>
    </source>
</evidence>
<dbReference type="OrthoDB" id="311060at2759"/>